<dbReference type="RefSeq" id="WP_154442317.1">
    <property type="nucleotide sequence ID" value="NZ_VUNQ01000049.1"/>
</dbReference>
<evidence type="ECO:0000313" key="5">
    <source>
        <dbReference type="Proteomes" id="UP000469523"/>
    </source>
</evidence>
<comment type="similarity">
    <text evidence="1">Belongs to the LytR/CpsA/Psr (LCP) family.</text>
</comment>
<dbReference type="Gene3D" id="3.40.630.190">
    <property type="entry name" value="LCP protein"/>
    <property type="match status" value="1"/>
</dbReference>
<accession>A0A6N7XN88</accession>
<comment type="caution">
    <text evidence="4">The sequence shown here is derived from an EMBL/GenBank/DDBJ whole genome shotgun (WGS) entry which is preliminary data.</text>
</comment>
<dbReference type="Pfam" id="PF03816">
    <property type="entry name" value="LytR_cpsA_psr"/>
    <property type="match status" value="1"/>
</dbReference>
<protein>
    <submittedName>
        <fullName evidence="4">LytR family transcriptional regulator</fullName>
    </submittedName>
</protein>
<dbReference type="PANTHER" id="PTHR33392">
    <property type="entry name" value="POLYISOPRENYL-TEICHOIC ACID--PEPTIDOGLYCAN TEICHOIC ACID TRANSFERASE TAGU"/>
    <property type="match status" value="1"/>
</dbReference>
<keyword evidence="2" id="KW-0472">Membrane</keyword>
<gene>
    <name evidence="4" type="ORF">FYJ83_16050</name>
</gene>
<evidence type="ECO:0000256" key="1">
    <source>
        <dbReference type="ARBA" id="ARBA00006068"/>
    </source>
</evidence>
<keyword evidence="2" id="KW-0812">Transmembrane</keyword>
<proteinExistence type="inferred from homology"/>
<evidence type="ECO:0000259" key="3">
    <source>
        <dbReference type="Pfam" id="PF03816"/>
    </source>
</evidence>
<dbReference type="AlphaFoldDB" id="A0A6N7XN88"/>
<organism evidence="4 5">
    <name type="scientific">Tissierella pigra</name>
    <dbReference type="NCBI Taxonomy" id="2607614"/>
    <lineage>
        <taxon>Bacteria</taxon>
        <taxon>Bacillati</taxon>
        <taxon>Bacillota</taxon>
        <taxon>Tissierellia</taxon>
        <taxon>Tissierellales</taxon>
        <taxon>Tissierellaceae</taxon>
        <taxon>Tissierella</taxon>
    </lineage>
</organism>
<feature type="transmembrane region" description="Helical" evidence="2">
    <location>
        <begin position="25"/>
        <end position="45"/>
    </location>
</feature>
<evidence type="ECO:0000313" key="4">
    <source>
        <dbReference type="EMBL" id="MSU02976.1"/>
    </source>
</evidence>
<keyword evidence="5" id="KW-1185">Reference proteome</keyword>
<dbReference type="InterPro" id="IPR004474">
    <property type="entry name" value="LytR_CpsA_psr"/>
</dbReference>
<dbReference type="NCBIfam" id="TIGR00350">
    <property type="entry name" value="lytR_cpsA_psr"/>
    <property type="match status" value="1"/>
</dbReference>
<dbReference type="PANTHER" id="PTHR33392:SF6">
    <property type="entry name" value="POLYISOPRENYL-TEICHOIC ACID--PEPTIDOGLYCAN TEICHOIC ACID TRANSFERASE TAGU"/>
    <property type="match status" value="1"/>
</dbReference>
<dbReference type="InterPro" id="IPR050922">
    <property type="entry name" value="LytR/CpsA/Psr_CW_biosynth"/>
</dbReference>
<evidence type="ECO:0000256" key="2">
    <source>
        <dbReference type="SAM" id="Phobius"/>
    </source>
</evidence>
<name>A0A6N7XN88_9FIRM</name>
<sequence>MKNESNIYNPRNSGRVKVRSRKRKILFLKTLFILTILTFFCIIIVKNIIKPPVIPDLSEDNLATYGDTAFIIPEVNDDDMLIGNNLDIPEGFTMEDRKEQFYTFLILGLDKGVNTDTIMVASYDGINKEANIISVPRDSLVNVKRKVKKINAAYPAGNLNGGGKEGGINQLKRELKTIIGFVPDFYIGIDLDGFERIVDAVGGIDINVPMDMKYDDPTQDLHTNIKKGQQVLNGEDALKFARYRKGNNSKNTISDYERMENQQIVIKAILTKLLKPANILKIPEFIDIFNENIYSDIKTENMLWFADQLNRIKGTEALSTYTMPTTGTSGVPMYYEYLDKDGILQLVNDTINPYKKAIEDIHLDIIGGN</sequence>
<feature type="domain" description="Cell envelope-related transcriptional attenuator" evidence="3">
    <location>
        <begin position="114"/>
        <end position="273"/>
    </location>
</feature>
<reference evidence="4 5" key="1">
    <citation type="submission" date="2019-09" db="EMBL/GenBank/DDBJ databases">
        <title>In-depth cultivation of the pig gut microbiome towards novel bacterial diversity and tailored functional studies.</title>
        <authorList>
            <person name="Wylensek D."/>
            <person name="Hitch T.C.A."/>
            <person name="Clavel T."/>
        </authorList>
    </citation>
    <scope>NUCLEOTIDE SEQUENCE [LARGE SCALE GENOMIC DNA]</scope>
    <source>
        <strain evidence="4 5">WCA3-693-APC-4?</strain>
    </source>
</reference>
<keyword evidence="2" id="KW-1133">Transmembrane helix</keyword>
<dbReference type="EMBL" id="VUNQ01000049">
    <property type="protein sequence ID" value="MSU02976.1"/>
    <property type="molecule type" value="Genomic_DNA"/>
</dbReference>
<dbReference type="Proteomes" id="UP000469523">
    <property type="component" value="Unassembled WGS sequence"/>
</dbReference>